<dbReference type="PANTHER" id="PTHR18901:SF38">
    <property type="entry name" value="PSEUDOURIDINE-5'-PHOSPHATASE"/>
    <property type="match status" value="1"/>
</dbReference>
<dbReference type="PRINTS" id="PR00413">
    <property type="entry name" value="HADHALOGNASE"/>
</dbReference>
<dbReference type="SFLD" id="SFLDG01129">
    <property type="entry name" value="C1.5:_HAD__Beta-PGM__Phosphata"/>
    <property type="match status" value="1"/>
</dbReference>
<evidence type="ECO:0000313" key="2">
    <source>
        <dbReference type="Proteomes" id="UP000034894"/>
    </source>
</evidence>
<comment type="caution">
    <text evidence="1">The sequence shown here is derived from an EMBL/GenBank/DDBJ whole genome shotgun (WGS) entry which is preliminary data.</text>
</comment>
<dbReference type="SUPFAM" id="SSF56784">
    <property type="entry name" value="HAD-like"/>
    <property type="match status" value="1"/>
</dbReference>
<dbReference type="Pfam" id="PF13419">
    <property type="entry name" value="HAD_2"/>
    <property type="match status" value="1"/>
</dbReference>
<dbReference type="InterPro" id="IPR041492">
    <property type="entry name" value="HAD_2"/>
</dbReference>
<dbReference type="InterPro" id="IPR023214">
    <property type="entry name" value="HAD_sf"/>
</dbReference>
<sequence length="217" mass="24844">MIKLVIFDFDGLLVNSEETVFSAIEEIFLKYGHDFKWSYFLESIGLPVNTALRNYYDHFKLPVKFEEFVANRNEKVSEYLTDHLSLMPYVKEILEYLKKRKIMIAIATSGKKDYVFFFLKKFGIMKYFSLVTTIDDVEKGKPYPDLINKTLIDLGTDSNNALIIEDSLSGVLAAKAAKIKTIAVPTKGIELSLFKDADFICNNLEEAKHRLTDILGN</sequence>
<reference evidence="1 2" key="1">
    <citation type="journal article" date="2015" name="Nature">
        <title>rRNA introns, odd ribosomes, and small enigmatic genomes across a large radiation of phyla.</title>
        <authorList>
            <person name="Brown C.T."/>
            <person name="Hug L.A."/>
            <person name="Thomas B.C."/>
            <person name="Sharon I."/>
            <person name="Castelle C.J."/>
            <person name="Singh A."/>
            <person name="Wilkins M.J."/>
            <person name="Williams K.H."/>
            <person name="Banfield J.F."/>
        </authorList>
    </citation>
    <scope>NUCLEOTIDE SEQUENCE [LARGE SCALE GENOMIC DNA]</scope>
</reference>
<accession>A0A0G1DJP0</accession>
<dbReference type="SFLD" id="SFLDS00003">
    <property type="entry name" value="Haloacid_Dehalogenase"/>
    <property type="match status" value="1"/>
</dbReference>
<dbReference type="SFLD" id="SFLDG01135">
    <property type="entry name" value="C1.5.6:_HAD__Beta-PGM__Phospha"/>
    <property type="match status" value="1"/>
</dbReference>
<name>A0A0G1DJP0_9BACT</name>
<proteinExistence type="predicted"/>
<dbReference type="Gene3D" id="1.10.150.240">
    <property type="entry name" value="Putative phosphatase, domain 2"/>
    <property type="match status" value="1"/>
</dbReference>
<gene>
    <name evidence="1" type="ORF">UV73_C0003G0007</name>
</gene>
<dbReference type="InterPro" id="IPR036412">
    <property type="entry name" value="HAD-like_sf"/>
</dbReference>
<dbReference type="Proteomes" id="UP000034894">
    <property type="component" value="Unassembled WGS sequence"/>
</dbReference>
<dbReference type="InterPro" id="IPR006439">
    <property type="entry name" value="HAD-SF_hydro_IA"/>
</dbReference>
<dbReference type="STRING" id="1618443.UV73_C0003G0007"/>
<protein>
    <submittedName>
        <fullName evidence="1">Uncharacterized protein</fullName>
    </submittedName>
</protein>
<dbReference type="EMBL" id="LCFP01000003">
    <property type="protein sequence ID" value="KKS98065.1"/>
    <property type="molecule type" value="Genomic_DNA"/>
</dbReference>
<dbReference type="NCBIfam" id="TIGR01509">
    <property type="entry name" value="HAD-SF-IA-v3"/>
    <property type="match status" value="1"/>
</dbReference>
<evidence type="ECO:0000313" key="1">
    <source>
        <dbReference type="EMBL" id="KKS98065.1"/>
    </source>
</evidence>
<dbReference type="InterPro" id="IPR023198">
    <property type="entry name" value="PGP-like_dom2"/>
</dbReference>
<dbReference type="AlphaFoldDB" id="A0A0G1DJP0"/>
<dbReference type="Gene3D" id="3.40.50.1000">
    <property type="entry name" value="HAD superfamily/HAD-like"/>
    <property type="match status" value="1"/>
</dbReference>
<dbReference type="PANTHER" id="PTHR18901">
    <property type="entry name" value="2-DEOXYGLUCOSE-6-PHOSPHATE PHOSPHATASE 2"/>
    <property type="match status" value="1"/>
</dbReference>
<organism evidence="1 2">
    <name type="scientific">Candidatus Gottesmanbacteria bacterium GW2011_GWA2_43_14</name>
    <dbReference type="NCBI Taxonomy" id="1618443"/>
    <lineage>
        <taxon>Bacteria</taxon>
        <taxon>Candidatus Gottesmaniibacteriota</taxon>
    </lineage>
</organism>